<name>A0ACB9J6M5_9ASTR</name>
<accession>A0ACB9J6M5</accession>
<gene>
    <name evidence="1" type="ORF">L1987_15692</name>
</gene>
<sequence>MQRVDVVENTDQYPVSPTYEVISRGSKHRVVEHLKQEVILGEHQEESKKVEMTNKSRLALIQASEEDQDDDEVW</sequence>
<evidence type="ECO:0000313" key="1">
    <source>
        <dbReference type="EMBL" id="KAI3816007.1"/>
    </source>
</evidence>
<proteinExistence type="predicted"/>
<comment type="caution">
    <text evidence="1">The sequence shown here is derived from an EMBL/GenBank/DDBJ whole genome shotgun (WGS) entry which is preliminary data.</text>
</comment>
<reference evidence="2" key="1">
    <citation type="journal article" date="2022" name="Mol. Ecol. Resour.">
        <title>The genomes of chicory, endive, great burdock and yacon provide insights into Asteraceae palaeo-polyploidization history and plant inulin production.</title>
        <authorList>
            <person name="Fan W."/>
            <person name="Wang S."/>
            <person name="Wang H."/>
            <person name="Wang A."/>
            <person name="Jiang F."/>
            <person name="Liu H."/>
            <person name="Zhao H."/>
            <person name="Xu D."/>
            <person name="Zhang Y."/>
        </authorList>
    </citation>
    <scope>NUCLEOTIDE SEQUENCE [LARGE SCALE GENOMIC DNA]</scope>
    <source>
        <strain evidence="2">cv. Yunnan</strain>
    </source>
</reference>
<dbReference type="Proteomes" id="UP001056120">
    <property type="component" value="Linkage Group LG05"/>
</dbReference>
<evidence type="ECO:0000313" key="2">
    <source>
        <dbReference type="Proteomes" id="UP001056120"/>
    </source>
</evidence>
<reference evidence="1 2" key="2">
    <citation type="journal article" date="2022" name="Mol. Ecol. Resour.">
        <title>The genomes of chicory, endive, great burdock and yacon provide insights into Asteraceae paleo-polyploidization history and plant inulin production.</title>
        <authorList>
            <person name="Fan W."/>
            <person name="Wang S."/>
            <person name="Wang H."/>
            <person name="Wang A."/>
            <person name="Jiang F."/>
            <person name="Liu H."/>
            <person name="Zhao H."/>
            <person name="Xu D."/>
            <person name="Zhang Y."/>
        </authorList>
    </citation>
    <scope>NUCLEOTIDE SEQUENCE [LARGE SCALE GENOMIC DNA]</scope>
    <source>
        <strain evidence="2">cv. Yunnan</strain>
        <tissue evidence="1">Leaves</tissue>
    </source>
</reference>
<dbReference type="EMBL" id="CM042022">
    <property type="protein sequence ID" value="KAI3816007.1"/>
    <property type="molecule type" value="Genomic_DNA"/>
</dbReference>
<organism evidence="1 2">
    <name type="scientific">Smallanthus sonchifolius</name>
    <dbReference type="NCBI Taxonomy" id="185202"/>
    <lineage>
        <taxon>Eukaryota</taxon>
        <taxon>Viridiplantae</taxon>
        <taxon>Streptophyta</taxon>
        <taxon>Embryophyta</taxon>
        <taxon>Tracheophyta</taxon>
        <taxon>Spermatophyta</taxon>
        <taxon>Magnoliopsida</taxon>
        <taxon>eudicotyledons</taxon>
        <taxon>Gunneridae</taxon>
        <taxon>Pentapetalae</taxon>
        <taxon>asterids</taxon>
        <taxon>campanulids</taxon>
        <taxon>Asterales</taxon>
        <taxon>Asteraceae</taxon>
        <taxon>Asteroideae</taxon>
        <taxon>Heliantheae alliance</taxon>
        <taxon>Millerieae</taxon>
        <taxon>Smallanthus</taxon>
    </lineage>
</organism>
<protein>
    <submittedName>
        <fullName evidence="1">Uncharacterized protein</fullName>
    </submittedName>
</protein>
<keyword evidence="2" id="KW-1185">Reference proteome</keyword>